<protein>
    <recommendedName>
        <fullName evidence="2">PIN domain-containing protein</fullName>
    </recommendedName>
</protein>
<organism evidence="1">
    <name type="scientific">marine sediment metagenome</name>
    <dbReference type="NCBI Taxonomy" id="412755"/>
    <lineage>
        <taxon>unclassified sequences</taxon>
        <taxon>metagenomes</taxon>
        <taxon>ecological metagenomes</taxon>
    </lineage>
</organism>
<name>A0A0F9MIH2_9ZZZZ</name>
<evidence type="ECO:0000313" key="1">
    <source>
        <dbReference type="EMBL" id="KKN07120.1"/>
    </source>
</evidence>
<gene>
    <name evidence="1" type="ORF">LCGC14_1070290</name>
</gene>
<accession>A0A0F9MIH2</accession>
<dbReference type="EMBL" id="LAZR01004604">
    <property type="protein sequence ID" value="KKN07120.1"/>
    <property type="molecule type" value="Genomic_DNA"/>
</dbReference>
<comment type="caution">
    <text evidence="1">The sequence shown here is derived from an EMBL/GenBank/DDBJ whole genome shotgun (WGS) entry which is preliminary data.</text>
</comment>
<sequence length="76" mass="8649">ETILATFLNTYPIKLVNLNQSLIIKAGILKCQHAKILSYNDCFSIGYALNKNLIFHTTEKTIGKIFPTLKLKLYSF</sequence>
<evidence type="ECO:0008006" key="2">
    <source>
        <dbReference type="Google" id="ProtNLM"/>
    </source>
</evidence>
<proteinExistence type="predicted"/>
<feature type="non-terminal residue" evidence="1">
    <location>
        <position position="1"/>
    </location>
</feature>
<reference evidence="1" key="1">
    <citation type="journal article" date="2015" name="Nature">
        <title>Complex archaea that bridge the gap between prokaryotes and eukaryotes.</title>
        <authorList>
            <person name="Spang A."/>
            <person name="Saw J.H."/>
            <person name="Jorgensen S.L."/>
            <person name="Zaremba-Niedzwiedzka K."/>
            <person name="Martijn J."/>
            <person name="Lind A.E."/>
            <person name="van Eijk R."/>
            <person name="Schleper C."/>
            <person name="Guy L."/>
            <person name="Ettema T.J."/>
        </authorList>
    </citation>
    <scope>NUCLEOTIDE SEQUENCE</scope>
</reference>
<dbReference type="AlphaFoldDB" id="A0A0F9MIH2"/>